<feature type="transmembrane region" description="Helical" evidence="1">
    <location>
        <begin position="6"/>
        <end position="23"/>
    </location>
</feature>
<accession>A0AA37IFY8</accession>
<proteinExistence type="predicted"/>
<keyword evidence="1" id="KW-0812">Transmembrane</keyword>
<dbReference type="Proteomes" id="UP001055111">
    <property type="component" value="Unassembled WGS sequence"/>
</dbReference>
<dbReference type="Gene3D" id="1.10.3730.20">
    <property type="match status" value="1"/>
</dbReference>
<organism evidence="2 3">
    <name type="scientific">Caballeronia novacaledonica</name>
    <dbReference type="NCBI Taxonomy" id="1544861"/>
    <lineage>
        <taxon>Bacteria</taxon>
        <taxon>Pseudomonadati</taxon>
        <taxon>Pseudomonadota</taxon>
        <taxon>Betaproteobacteria</taxon>
        <taxon>Burkholderiales</taxon>
        <taxon>Burkholderiaceae</taxon>
        <taxon>Caballeronia</taxon>
    </lineage>
</organism>
<evidence type="ECO:0000313" key="2">
    <source>
        <dbReference type="EMBL" id="GJH26021.1"/>
    </source>
</evidence>
<dbReference type="RefSeq" id="WP_238212638.1">
    <property type="nucleotide sequence ID" value="NZ_BPUS01000005.1"/>
</dbReference>
<feature type="transmembrane region" description="Helical" evidence="1">
    <location>
        <begin position="35"/>
        <end position="60"/>
    </location>
</feature>
<feature type="transmembrane region" description="Helical" evidence="1">
    <location>
        <begin position="97"/>
        <end position="115"/>
    </location>
</feature>
<evidence type="ECO:0000256" key="1">
    <source>
        <dbReference type="SAM" id="Phobius"/>
    </source>
</evidence>
<evidence type="ECO:0000313" key="3">
    <source>
        <dbReference type="Proteomes" id="UP001055111"/>
    </source>
</evidence>
<keyword evidence="1" id="KW-1133">Transmembrane helix</keyword>
<name>A0AA37IFY8_9BURK</name>
<dbReference type="SUPFAM" id="SSF103481">
    <property type="entry name" value="Multidrug resistance efflux transporter EmrE"/>
    <property type="match status" value="1"/>
</dbReference>
<dbReference type="AlphaFoldDB" id="A0AA37IFY8"/>
<comment type="caution">
    <text evidence="2">The sequence shown here is derived from an EMBL/GenBank/DDBJ whole genome shotgun (WGS) entry which is preliminary data.</text>
</comment>
<gene>
    <name evidence="2" type="ORF">CBA19CS42_15915</name>
</gene>
<keyword evidence="1" id="KW-0472">Membrane</keyword>
<evidence type="ECO:0008006" key="4">
    <source>
        <dbReference type="Google" id="ProtNLM"/>
    </source>
</evidence>
<dbReference type="InterPro" id="IPR037185">
    <property type="entry name" value="EmrE-like"/>
</dbReference>
<reference evidence="2" key="1">
    <citation type="submission" date="2022-09" db="EMBL/GenBank/DDBJ databases">
        <title>Isolation and characterization of 3-chlorobenzoate degrading bacteria from soils in Shizuoka.</title>
        <authorList>
            <person name="Ifat A."/>
            <person name="Ogawa N."/>
            <person name="Kimbara K."/>
            <person name="Moriuchi R."/>
            <person name="Dohra H."/>
            <person name="Shintani M."/>
        </authorList>
    </citation>
    <scope>NUCLEOTIDE SEQUENCE</scope>
    <source>
        <strain evidence="2">19CS4-2</strain>
    </source>
</reference>
<protein>
    <recommendedName>
        <fullName evidence="4">4-amino-4-deoxy-L-arabinose-phosphoundecaprenol flippase subunit ArnF</fullName>
    </recommendedName>
</protein>
<feature type="transmembrane region" description="Helical" evidence="1">
    <location>
        <begin position="72"/>
        <end position="90"/>
    </location>
</feature>
<dbReference type="EMBL" id="BPUS01000005">
    <property type="protein sequence ID" value="GJH26021.1"/>
    <property type="molecule type" value="Genomic_DNA"/>
</dbReference>
<sequence length="116" mass="12724">MTVLQIVWTLACVFIIASGQLLFKKAGIEIQLAGTWGSFRALLMVFFALVIYGVATLLWINLLRYVALNRAYSFMALCFVIVPIASHFAFGEAITRGYAIGTLLIICGLIVASRFG</sequence>